<name>A0A8J7UHN1_9HYPH</name>
<comment type="caution">
    <text evidence="1">The sequence shown here is derived from an EMBL/GenBank/DDBJ whole genome shotgun (WGS) entry which is preliminary data.</text>
</comment>
<proteinExistence type="predicted"/>
<evidence type="ECO:0000313" key="1">
    <source>
        <dbReference type="EMBL" id="MBP0437988.1"/>
    </source>
</evidence>
<dbReference type="RefSeq" id="WP_209333932.1">
    <property type="nucleotide sequence ID" value="NZ_JAGIYY010000001.1"/>
</dbReference>
<protein>
    <submittedName>
        <fullName evidence="1">Uncharacterized protein</fullName>
    </submittedName>
</protein>
<organism evidence="1 2">
    <name type="scientific">Tianweitania sediminis</name>
    <dbReference type="NCBI Taxonomy" id="1502156"/>
    <lineage>
        <taxon>Bacteria</taxon>
        <taxon>Pseudomonadati</taxon>
        <taxon>Pseudomonadota</taxon>
        <taxon>Alphaproteobacteria</taxon>
        <taxon>Hyphomicrobiales</taxon>
        <taxon>Phyllobacteriaceae</taxon>
        <taxon>Tianweitania</taxon>
    </lineage>
</organism>
<accession>A0A8J7UHN1</accession>
<sequence length="60" mass="6446">MLITIGIPQESLVAFHRLCSAHGIKVRKEIEEGPAGGNPSFHLAVHDAAALAAFAEFYWG</sequence>
<dbReference type="EMBL" id="JAGIYY010000001">
    <property type="protein sequence ID" value="MBP0437988.1"/>
    <property type="molecule type" value="Genomic_DNA"/>
</dbReference>
<dbReference type="Proteomes" id="UP000666240">
    <property type="component" value="Unassembled WGS sequence"/>
</dbReference>
<keyword evidence="2" id="KW-1185">Reference proteome</keyword>
<dbReference type="AlphaFoldDB" id="A0A8J7UHN1"/>
<gene>
    <name evidence="1" type="ORF">J5Y06_04930</name>
</gene>
<evidence type="ECO:0000313" key="2">
    <source>
        <dbReference type="Proteomes" id="UP000666240"/>
    </source>
</evidence>
<reference evidence="1" key="1">
    <citation type="submission" date="2021-03" db="EMBL/GenBank/DDBJ databases">
        <title>Genome sequencing and assembly of Tianweitania sediminis.</title>
        <authorList>
            <person name="Chhetri G."/>
        </authorList>
    </citation>
    <scope>NUCLEOTIDE SEQUENCE</scope>
    <source>
        <strain evidence="1">Z8</strain>
    </source>
</reference>